<accession>A0A1S2LI46</accession>
<dbReference type="AlphaFoldDB" id="A0A1S2LI46"/>
<comment type="caution">
    <text evidence="1">The sequence shown here is derived from an EMBL/GenBank/DDBJ whole genome shotgun (WGS) entry which is preliminary data.</text>
</comment>
<evidence type="ECO:0000313" key="2">
    <source>
        <dbReference type="Proteomes" id="UP000180098"/>
    </source>
</evidence>
<name>A0A1S2LI46_9BACI</name>
<evidence type="ECO:0000313" key="1">
    <source>
        <dbReference type="EMBL" id="OIJ11367.1"/>
    </source>
</evidence>
<sequence>MKKWFIILFATLVLNVIIFNYVFSKGEFVIGSTSYIAKDAPIVEERLPFYMGYGLHWGGFGKPTLTNVTLIKHDGTELNEVDLQLSVTSMIDKMGVTGVIDEDFAIEEGYINEYLPVENYKVEDNFMLVFRVELHDANYENNISHLIIEYKNFGFRQQQIMEFEGFFKGLE</sequence>
<reference evidence="1 2" key="1">
    <citation type="submission" date="2016-10" db="EMBL/GenBank/DDBJ databases">
        <title>Draft genome sequences of four alkaliphilic bacteria belonging to the Anaerobacillus genus.</title>
        <authorList>
            <person name="Bassil N.M."/>
            <person name="Lloyd J.R."/>
        </authorList>
    </citation>
    <scope>NUCLEOTIDE SEQUENCE [LARGE SCALE GENOMIC DNA]</scope>
    <source>
        <strain evidence="1 2">DSM 15340</strain>
    </source>
</reference>
<proteinExistence type="predicted"/>
<organism evidence="1 2">
    <name type="scientific">Anaerobacillus arseniciselenatis</name>
    <dbReference type="NCBI Taxonomy" id="85682"/>
    <lineage>
        <taxon>Bacteria</taxon>
        <taxon>Bacillati</taxon>
        <taxon>Bacillota</taxon>
        <taxon>Bacilli</taxon>
        <taxon>Bacillales</taxon>
        <taxon>Bacillaceae</taxon>
        <taxon>Anaerobacillus</taxon>
    </lineage>
</organism>
<dbReference type="Proteomes" id="UP000180098">
    <property type="component" value="Unassembled WGS sequence"/>
</dbReference>
<dbReference type="OrthoDB" id="2085682at2"/>
<dbReference type="RefSeq" id="WP_071313664.1">
    <property type="nucleotide sequence ID" value="NZ_MLQQ01000029.1"/>
</dbReference>
<gene>
    <name evidence="1" type="ORF">BKP35_12335</name>
</gene>
<keyword evidence="2" id="KW-1185">Reference proteome</keyword>
<dbReference type="EMBL" id="MLQQ01000029">
    <property type="protein sequence ID" value="OIJ11367.1"/>
    <property type="molecule type" value="Genomic_DNA"/>
</dbReference>
<protein>
    <submittedName>
        <fullName evidence="1">Uncharacterized protein</fullName>
    </submittedName>
</protein>